<dbReference type="PANTHER" id="PTHR18964:SF149">
    <property type="entry name" value="BIFUNCTIONAL UDP-N-ACETYLGLUCOSAMINE 2-EPIMERASE_N-ACETYLMANNOSAMINE KINASE"/>
    <property type="match status" value="1"/>
</dbReference>
<dbReference type="SUPFAM" id="SSF53067">
    <property type="entry name" value="Actin-like ATPase domain"/>
    <property type="match status" value="1"/>
</dbReference>
<dbReference type="PANTHER" id="PTHR18964">
    <property type="entry name" value="ROK (REPRESSOR, ORF, KINASE) FAMILY"/>
    <property type="match status" value="1"/>
</dbReference>
<reference evidence="1" key="1">
    <citation type="submission" date="2016-10" db="EMBL/GenBank/DDBJ databases">
        <title>Sequence of Gallionella enrichment culture.</title>
        <authorList>
            <person name="Poehlein A."/>
            <person name="Muehling M."/>
            <person name="Daniel R."/>
        </authorList>
    </citation>
    <scope>NUCLEOTIDE SEQUENCE</scope>
</reference>
<sequence>MLPVVPRVRPPLDPEFVPAVLWNRAYEALVARDRGARAVSLVLVRPDGLGTVHRTRLLSADHPQAALTLRYAERLVKSLLWQRGGSTVRVVGAPEVAEALAEEYSPSGPRAFDFEFMGERVYGARFAVEAARDESGVRQSDGLAVGRHLEGCRVGFDIGGSDRKAAAVINGKVVYSEEIPWNPYFEKDPAYHIAGIHDSIARAASKLPRLDAIGGSAAGVYVNNEVRVASLFRGVPPDAFQKHIRRMFFTLRERWGGVPFEVANDGEVTALAGSMSLRANSVLGISMGTSMAGGYVTPTGSITNWLNELAFSPVDYRADAPRDEWSGDAGCGVQYFSQQAVSRLSERAGFRFHEALTPPERLLRVQESMQEGDPRARAIYETVGAYFGYAIAHYADFYEIDHVLVLGRVTSGSGGGVILDRARAVLREEFPALAERIRLGMPDETDKRHGQAIAAASLPALAGHP</sequence>
<name>A0A1J5SHT2_9ZZZZ</name>
<evidence type="ECO:0008006" key="2">
    <source>
        <dbReference type="Google" id="ProtNLM"/>
    </source>
</evidence>
<proteinExistence type="predicted"/>
<comment type="caution">
    <text evidence="1">The sequence shown here is derived from an EMBL/GenBank/DDBJ whole genome shotgun (WGS) entry which is preliminary data.</text>
</comment>
<dbReference type="AlphaFoldDB" id="A0A1J5SHT2"/>
<evidence type="ECO:0000313" key="1">
    <source>
        <dbReference type="EMBL" id="OIR07475.1"/>
    </source>
</evidence>
<accession>A0A1J5SHT2</accession>
<protein>
    <recommendedName>
        <fullName evidence="2">Transcriptional regulator</fullName>
    </recommendedName>
</protein>
<dbReference type="InterPro" id="IPR000600">
    <property type="entry name" value="ROK"/>
</dbReference>
<dbReference type="Gene3D" id="3.30.420.40">
    <property type="match status" value="2"/>
</dbReference>
<dbReference type="InterPro" id="IPR043129">
    <property type="entry name" value="ATPase_NBD"/>
</dbReference>
<dbReference type="EMBL" id="MLJW01000037">
    <property type="protein sequence ID" value="OIR07475.1"/>
    <property type="molecule type" value="Genomic_DNA"/>
</dbReference>
<gene>
    <name evidence="1" type="ORF">GALL_104340</name>
</gene>
<organism evidence="1">
    <name type="scientific">mine drainage metagenome</name>
    <dbReference type="NCBI Taxonomy" id="410659"/>
    <lineage>
        <taxon>unclassified sequences</taxon>
        <taxon>metagenomes</taxon>
        <taxon>ecological metagenomes</taxon>
    </lineage>
</organism>